<dbReference type="GO" id="GO:0003677">
    <property type="term" value="F:DNA binding"/>
    <property type="evidence" value="ECO:0007669"/>
    <property type="project" value="UniProtKB-UniRule"/>
</dbReference>
<evidence type="ECO:0000259" key="5">
    <source>
        <dbReference type="PROSITE" id="PS51755"/>
    </source>
</evidence>
<dbReference type="Proteomes" id="UP000223370">
    <property type="component" value="Unassembled WGS sequence"/>
</dbReference>
<evidence type="ECO:0000313" key="7">
    <source>
        <dbReference type="Proteomes" id="UP000223370"/>
    </source>
</evidence>
<dbReference type="CDD" id="cd00383">
    <property type="entry name" value="trans_reg_C"/>
    <property type="match status" value="1"/>
</dbReference>
<dbReference type="PROSITE" id="PS51755">
    <property type="entry name" value="OMPR_PHOB"/>
    <property type="match status" value="1"/>
</dbReference>
<accession>A0A1Z5H4E5</accession>
<keyword evidence="1" id="KW-0805">Transcription regulation</keyword>
<evidence type="ECO:0000256" key="3">
    <source>
        <dbReference type="ARBA" id="ARBA00023163"/>
    </source>
</evidence>
<dbReference type="SMART" id="SM00862">
    <property type="entry name" value="Trans_reg_C"/>
    <property type="match status" value="1"/>
</dbReference>
<name>A0A1Z5H4E5_9LACO</name>
<keyword evidence="3" id="KW-0804">Transcription</keyword>
<dbReference type="AlphaFoldDB" id="A0A1Z5H4E5"/>
<dbReference type="Gene3D" id="1.10.10.10">
    <property type="entry name" value="Winged helix-like DNA-binding domain superfamily/Winged helix DNA-binding domain"/>
    <property type="match status" value="1"/>
</dbReference>
<protein>
    <submittedName>
        <fullName evidence="6">Transcriptional regulator, winged helix family</fullName>
    </submittedName>
</protein>
<comment type="caution">
    <text evidence="6">The sequence shown here is derived from an EMBL/GenBank/DDBJ whole genome shotgun (WGS) entry which is preliminary data.</text>
</comment>
<feature type="domain" description="OmpR/PhoB-type" evidence="5">
    <location>
        <begin position="129"/>
        <end position="228"/>
    </location>
</feature>
<dbReference type="InterPro" id="IPR016032">
    <property type="entry name" value="Sig_transdc_resp-reg_C-effctor"/>
</dbReference>
<dbReference type="Pfam" id="PF00486">
    <property type="entry name" value="Trans_reg_C"/>
    <property type="match status" value="1"/>
</dbReference>
<dbReference type="GO" id="GO:0006355">
    <property type="term" value="P:regulation of DNA-templated transcription"/>
    <property type="evidence" value="ECO:0007669"/>
    <property type="project" value="InterPro"/>
</dbReference>
<keyword evidence="7" id="KW-1185">Reference proteome</keyword>
<dbReference type="GO" id="GO:0000160">
    <property type="term" value="P:phosphorelay signal transduction system"/>
    <property type="evidence" value="ECO:0007669"/>
    <property type="project" value="InterPro"/>
</dbReference>
<sequence>MDRSILLISDNANLLKRLKQIMIDWQIISSPTYLPDFLLNRDNQTVIILDLDHFFALTQRIDTLVLMRQQFHGPLLAIHRQKLAITTVCDIFNRFHFDELLSLEMANCELQARIQQKIWRYYQPQEENREFLNTGQLKVDFQHYMITVNGRKLTMGPVDFRLLVYFMQHENVVLTRAQLAEGVWRNGRDATLRSIDSHISKLRKLIEVDAKNPQCLKTVRGFGYIFKSVAEKDTADRVTAIIKPNT</sequence>
<dbReference type="SUPFAM" id="SSF46894">
    <property type="entry name" value="C-terminal effector domain of the bipartite response regulators"/>
    <property type="match status" value="1"/>
</dbReference>
<dbReference type="EMBL" id="BCMJ01000002">
    <property type="protein sequence ID" value="GAT18160.1"/>
    <property type="molecule type" value="Genomic_DNA"/>
</dbReference>
<keyword evidence="2 4" id="KW-0238">DNA-binding</keyword>
<dbReference type="InterPro" id="IPR001867">
    <property type="entry name" value="OmpR/PhoB-type_DNA-bd"/>
</dbReference>
<gene>
    <name evidence="6" type="ORF">IWT5_00433</name>
</gene>
<feature type="DNA-binding region" description="OmpR/PhoB-type" evidence="4">
    <location>
        <begin position="129"/>
        <end position="228"/>
    </location>
</feature>
<evidence type="ECO:0000313" key="6">
    <source>
        <dbReference type="EMBL" id="GAT18160.1"/>
    </source>
</evidence>
<proteinExistence type="predicted"/>
<dbReference type="InterPro" id="IPR036388">
    <property type="entry name" value="WH-like_DNA-bd_sf"/>
</dbReference>
<evidence type="ECO:0000256" key="4">
    <source>
        <dbReference type="PROSITE-ProRule" id="PRU01091"/>
    </source>
</evidence>
<organism evidence="6 7">
    <name type="scientific">Secundilactobacillus silagincola</name>
    <dbReference type="NCBI Taxonomy" id="1714681"/>
    <lineage>
        <taxon>Bacteria</taxon>
        <taxon>Bacillati</taxon>
        <taxon>Bacillota</taxon>
        <taxon>Bacilli</taxon>
        <taxon>Lactobacillales</taxon>
        <taxon>Lactobacillaceae</taxon>
        <taxon>Secundilactobacillus</taxon>
    </lineage>
</organism>
<reference evidence="6 7" key="1">
    <citation type="submission" date="2015-11" db="EMBL/GenBank/DDBJ databases">
        <title>Draft genome sequences of new species of the genus Lactobacillus isolated from orchardgrass silage.</title>
        <authorList>
            <person name="Tohno M."/>
            <person name="Tanizawa Y."/>
            <person name="Arita M."/>
        </authorList>
    </citation>
    <scope>NUCLEOTIDE SEQUENCE [LARGE SCALE GENOMIC DNA]</scope>
    <source>
        <strain evidence="6 7">IWT5</strain>
    </source>
</reference>
<dbReference type="RefSeq" id="WP_180245630.1">
    <property type="nucleotide sequence ID" value="NZ_BCMJ01000002.1"/>
</dbReference>
<evidence type="ECO:0000256" key="2">
    <source>
        <dbReference type="ARBA" id="ARBA00023125"/>
    </source>
</evidence>
<evidence type="ECO:0000256" key="1">
    <source>
        <dbReference type="ARBA" id="ARBA00023015"/>
    </source>
</evidence>